<dbReference type="Proteomes" id="UP000005239">
    <property type="component" value="Unassembled WGS sequence"/>
</dbReference>
<dbReference type="AlphaFoldDB" id="A0A454XIZ8"/>
<sequence>MCKGNGIINKRRVLLPTPKSDPIDKLILASHFNMNRFLVATPHPTRPLFKKMYIDDVEGASSFANLRFTANGSSIIMHIHHKDGRSASFPMDSESFDEVHIQWNDTVSIQLEGFEKKTIVQHFGSWHVITID</sequence>
<accession>A0A454XIZ8</accession>
<dbReference type="EnsemblMetazoa" id="PPA11030.1">
    <property type="protein sequence ID" value="PPA11030.1"/>
    <property type="gene ID" value="WBGene00100584"/>
</dbReference>
<organism evidence="1 2">
    <name type="scientific">Pristionchus pacificus</name>
    <name type="common">Parasitic nematode worm</name>
    <dbReference type="NCBI Taxonomy" id="54126"/>
    <lineage>
        <taxon>Eukaryota</taxon>
        <taxon>Metazoa</taxon>
        <taxon>Ecdysozoa</taxon>
        <taxon>Nematoda</taxon>
        <taxon>Chromadorea</taxon>
        <taxon>Rhabditida</taxon>
        <taxon>Rhabditina</taxon>
        <taxon>Diplogasteromorpha</taxon>
        <taxon>Diplogasteroidea</taxon>
        <taxon>Neodiplogasteridae</taxon>
        <taxon>Pristionchus</taxon>
    </lineage>
</organism>
<proteinExistence type="predicted"/>
<reference evidence="1" key="2">
    <citation type="submission" date="2022-06" db="UniProtKB">
        <authorList>
            <consortium name="EnsemblMetazoa"/>
        </authorList>
    </citation>
    <scope>IDENTIFICATION</scope>
    <source>
        <strain evidence="1">PS312</strain>
    </source>
</reference>
<gene>
    <name evidence="1" type="primary">WBGene00100584</name>
</gene>
<accession>A0A8R1U808</accession>
<name>A0A454XIZ8_PRIPA</name>
<keyword evidence="2" id="KW-1185">Reference proteome</keyword>
<evidence type="ECO:0000313" key="2">
    <source>
        <dbReference type="Proteomes" id="UP000005239"/>
    </source>
</evidence>
<protein>
    <submittedName>
        <fullName evidence="1">Uncharacterized protein</fullName>
    </submittedName>
</protein>
<reference evidence="2" key="1">
    <citation type="journal article" date="2008" name="Nat. Genet.">
        <title>The Pristionchus pacificus genome provides a unique perspective on nematode lifestyle and parasitism.</title>
        <authorList>
            <person name="Dieterich C."/>
            <person name="Clifton S.W."/>
            <person name="Schuster L.N."/>
            <person name="Chinwalla A."/>
            <person name="Delehaunty K."/>
            <person name="Dinkelacker I."/>
            <person name="Fulton L."/>
            <person name="Fulton R."/>
            <person name="Godfrey J."/>
            <person name="Minx P."/>
            <person name="Mitreva M."/>
            <person name="Roeseler W."/>
            <person name="Tian H."/>
            <person name="Witte H."/>
            <person name="Yang S.P."/>
            <person name="Wilson R.K."/>
            <person name="Sommer R.J."/>
        </authorList>
    </citation>
    <scope>NUCLEOTIDE SEQUENCE [LARGE SCALE GENOMIC DNA]</scope>
    <source>
        <strain evidence="2">PS312</strain>
    </source>
</reference>
<evidence type="ECO:0000313" key="1">
    <source>
        <dbReference type="EnsemblMetazoa" id="PPA11030.1"/>
    </source>
</evidence>